<evidence type="ECO:0000256" key="1">
    <source>
        <dbReference type="ARBA" id="ARBA00004138"/>
    </source>
</evidence>
<organism evidence="5 6">
    <name type="scientific">Aphis gossypii</name>
    <name type="common">Cotton aphid</name>
    <dbReference type="NCBI Taxonomy" id="80765"/>
    <lineage>
        <taxon>Eukaryota</taxon>
        <taxon>Metazoa</taxon>
        <taxon>Ecdysozoa</taxon>
        <taxon>Arthropoda</taxon>
        <taxon>Hexapoda</taxon>
        <taxon>Insecta</taxon>
        <taxon>Pterygota</taxon>
        <taxon>Neoptera</taxon>
        <taxon>Paraneoptera</taxon>
        <taxon>Hemiptera</taxon>
        <taxon>Sternorrhyncha</taxon>
        <taxon>Aphidomorpha</taxon>
        <taxon>Aphidoidea</taxon>
        <taxon>Aphididae</taxon>
        <taxon>Aphidini</taxon>
        <taxon>Aphis</taxon>
        <taxon>Aphis</taxon>
    </lineage>
</organism>
<dbReference type="PANTHER" id="PTHR31978:SF1">
    <property type="entry name" value="INTRAFLAGELLAR TRANSPORT PROTEIN 20 HOMOLOG"/>
    <property type="match status" value="1"/>
</dbReference>
<dbReference type="GO" id="GO:0061512">
    <property type="term" value="P:protein localization to cilium"/>
    <property type="evidence" value="ECO:0007669"/>
    <property type="project" value="TreeGrafter"/>
</dbReference>
<accession>A0A9P0J230</accession>
<dbReference type="Pfam" id="PF14931">
    <property type="entry name" value="IFT20"/>
    <property type="match status" value="1"/>
</dbReference>
<dbReference type="GO" id="GO:0036064">
    <property type="term" value="C:ciliary basal body"/>
    <property type="evidence" value="ECO:0007669"/>
    <property type="project" value="TreeGrafter"/>
</dbReference>
<dbReference type="GO" id="GO:0005813">
    <property type="term" value="C:centrosome"/>
    <property type="evidence" value="ECO:0007669"/>
    <property type="project" value="TreeGrafter"/>
</dbReference>
<proteinExistence type="predicted"/>
<evidence type="ECO:0000256" key="2">
    <source>
        <dbReference type="ARBA" id="ARBA00023054"/>
    </source>
</evidence>
<dbReference type="GO" id="GO:0030990">
    <property type="term" value="C:intraciliary transport particle"/>
    <property type="evidence" value="ECO:0007669"/>
    <property type="project" value="TreeGrafter"/>
</dbReference>
<dbReference type="Proteomes" id="UP001154329">
    <property type="component" value="Chromosome 2"/>
</dbReference>
<gene>
    <name evidence="5" type="ORF">APHIGO_LOCUS4519</name>
</gene>
<dbReference type="GO" id="GO:0060271">
    <property type="term" value="P:cilium assembly"/>
    <property type="evidence" value="ECO:0007669"/>
    <property type="project" value="TreeGrafter"/>
</dbReference>
<dbReference type="PANTHER" id="PTHR31978">
    <property type="entry name" value="INTRAFLAGELLAR TRANSPORT PROTEIN 20 HOMOLOG"/>
    <property type="match status" value="1"/>
</dbReference>
<protein>
    <recommendedName>
        <fullName evidence="7">Intraflagellar transport protein 20</fullName>
    </recommendedName>
</protein>
<dbReference type="AlphaFoldDB" id="A0A9P0J230"/>
<evidence type="ECO:0000313" key="5">
    <source>
        <dbReference type="EMBL" id="CAH1721762.1"/>
    </source>
</evidence>
<keyword evidence="6" id="KW-1185">Reference proteome</keyword>
<dbReference type="GO" id="GO:0097730">
    <property type="term" value="C:non-motile cilium"/>
    <property type="evidence" value="ECO:0007669"/>
    <property type="project" value="TreeGrafter"/>
</dbReference>
<keyword evidence="2 4" id="KW-0175">Coiled coil</keyword>
<evidence type="ECO:0000313" key="6">
    <source>
        <dbReference type="Proteomes" id="UP001154329"/>
    </source>
</evidence>
<dbReference type="InterPro" id="IPR028172">
    <property type="entry name" value="FT20"/>
</dbReference>
<reference evidence="5" key="2">
    <citation type="submission" date="2022-10" db="EMBL/GenBank/DDBJ databases">
        <authorList>
            <consortium name="ENA_rothamsted_submissions"/>
            <consortium name="culmorum"/>
            <person name="King R."/>
        </authorList>
    </citation>
    <scope>NUCLEOTIDE SEQUENCE</scope>
</reference>
<keyword evidence="3" id="KW-0966">Cell projection</keyword>
<sequence>MFGIYFVHLKVRAEILDYYKNLKETMADSVPVSDVVCVDDMGKARVMEPVLADKVAGLRDKCAEFTSDIEVYRESVDTFIGVMDHLAKQVEREKRDAIVVSNKLASLPNKAEEEIAKLKSQIEQKTTELERYRIEHRSLQKIESDQTDLINRLSFQN</sequence>
<comment type="subcellular location">
    <subcellularLocation>
        <location evidence="1">Cell projection</location>
        <location evidence="1">Cilium</location>
    </subcellularLocation>
</comment>
<feature type="coiled-coil region" evidence="4">
    <location>
        <begin position="108"/>
        <end position="142"/>
    </location>
</feature>
<dbReference type="GO" id="GO:0097546">
    <property type="term" value="C:ciliary base"/>
    <property type="evidence" value="ECO:0007669"/>
    <property type="project" value="TreeGrafter"/>
</dbReference>
<dbReference type="GO" id="GO:0005737">
    <property type="term" value="C:cytoplasm"/>
    <property type="evidence" value="ECO:0007669"/>
    <property type="project" value="TreeGrafter"/>
</dbReference>
<evidence type="ECO:0008006" key="7">
    <source>
        <dbReference type="Google" id="ProtNLM"/>
    </source>
</evidence>
<name>A0A9P0J230_APHGO</name>
<dbReference type="EMBL" id="OU899035">
    <property type="protein sequence ID" value="CAH1721762.1"/>
    <property type="molecule type" value="Genomic_DNA"/>
</dbReference>
<evidence type="ECO:0000256" key="3">
    <source>
        <dbReference type="ARBA" id="ARBA00023273"/>
    </source>
</evidence>
<reference evidence="5" key="1">
    <citation type="submission" date="2022-02" db="EMBL/GenBank/DDBJ databases">
        <authorList>
            <person name="King R."/>
        </authorList>
    </citation>
    <scope>NUCLEOTIDE SEQUENCE</scope>
</reference>
<evidence type="ECO:0000256" key="4">
    <source>
        <dbReference type="SAM" id="Coils"/>
    </source>
</evidence>